<reference evidence="3" key="1">
    <citation type="journal article" date="2019" name="Int. J. Syst. Evol. Microbiol.">
        <title>The Global Catalogue of Microorganisms (GCM) 10K type strain sequencing project: providing services to taxonomists for standard genome sequencing and annotation.</title>
        <authorList>
            <consortium name="The Broad Institute Genomics Platform"/>
            <consortium name="The Broad Institute Genome Sequencing Center for Infectious Disease"/>
            <person name="Wu L."/>
            <person name="Ma J."/>
        </authorList>
    </citation>
    <scope>NUCLEOTIDE SEQUENCE [LARGE SCALE GENOMIC DNA]</scope>
    <source>
        <strain evidence="3">CCUG 50349</strain>
    </source>
</reference>
<keyword evidence="1" id="KW-0812">Transmembrane</keyword>
<keyword evidence="1" id="KW-1133">Transmembrane helix</keyword>
<evidence type="ECO:0008006" key="4">
    <source>
        <dbReference type="Google" id="ProtNLM"/>
    </source>
</evidence>
<keyword evidence="3" id="KW-1185">Reference proteome</keyword>
<sequence>MKSKIEIFKTTFCSTTLSIYLGLLVYSVFEIDFSNSISLIELFIKSISTSVTSGLILGVLNAAFSDTLIKHKGLFQRMNGVFTNLF</sequence>
<accession>A0ABV9P617</accession>
<evidence type="ECO:0000256" key="1">
    <source>
        <dbReference type="SAM" id="Phobius"/>
    </source>
</evidence>
<dbReference type="EMBL" id="JBHSGW010000025">
    <property type="protein sequence ID" value="MFC4740171.1"/>
    <property type="molecule type" value="Genomic_DNA"/>
</dbReference>
<evidence type="ECO:0000313" key="3">
    <source>
        <dbReference type="Proteomes" id="UP001595885"/>
    </source>
</evidence>
<protein>
    <recommendedName>
        <fullName evidence="4">MFS transporter</fullName>
    </recommendedName>
</protein>
<gene>
    <name evidence="2" type="ORF">ACFO3U_09215</name>
</gene>
<organism evidence="2 3">
    <name type="scientific">Flavobacterium ponti</name>
    <dbReference type="NCBI Taxonomy" id="665133"/>
    <lineage>
        <taxon>Bacteria</taxon>
        <taxon>Pseudomonadati</taxon>
        <taxon>Bacteroidota</taxon>
        <taxon>Flavobacteriia</taxon>
        <taxon>Flavobacteriales</taxon>
        <taxon>Flavobacteriaceae</taxon>
        <taxon>Flavobacterium</taxon>
    </lineage>
</organism>
<proteinExistence type="predicted"/>
<dbReference type="Proteomes" id="UP001595885">
    <property type="component" value="Unassembled WGS sequence"/>
</dbReference>
<keyword evidence="1" id="KW-0472">Membrane</keyword>
<feature type="transmembrane region" description="Helical" evidence="1">
    <location>
        <begin position="7"/>
        <end position="29"/>
    </location>
</feature>
<evidence type="ECO:0000313" key="2">
    <source>
        <dbReference type="EMBL" id="MFC4740171.1"/>
    </source>
</evidence>
<feature type="transmembrane region" description="Helical" evidence="1">
    <location>
        <begin position="49"/>
        <end position="69"/>
    </location>
</feature>
<comment type="caution">
    <text evidence="2">The sequence shown here is derived from an EMBL/GenBank/DDBJ whole genome shotgun (WGS) entry which is preliminary data.</text>
</comment>
<dbReference type="RefSeq" id="WP_379741001.1">
    <property type="nucleotide sequence ID" value="NZ_JBHSGW010000025.1"/>
</dbReference>
<name>A0ABV9P617_9FLAO</name>